<keyword evidence="2" id="KW-1185">Reference proteome</keyword>
<evidence type="ECO:0000313" key="1">
    <source>
        <dbReference type="EMBL" id="QIQ21407.1"/>
    </source>
</evidence>
<accession>A0A6G9IC44</accession>
<name>A0A6G9IC44_9GAMM</name>
<organism evidence="1 2">
    <name type="scientific">Zophobihabitans entericus</name>
    <dbReference type="NCBI Taxonomy" id="1635327"/>
    <lineage>
        <taxon>Bacteria</taxon>
        <taxon>Pseudomonadati</taxon>
        <taxon>Pseudomonadota</taxon>
        <taxon>Gammaproteobacteria</taxon>
        <taxon>Orbales</taxon>
        <taxon>Orbaceae</taxon>
        <taxon>Zophobihabitans</taxon>
    </lineage>
</organism>
<sequence length="119" mass="13871">MGEISLFCKFYLKTNLSCEWILNIISKHFKQPIKSGSVEIGDIAIDCFKNLTQARGETGFLYWRCCLELIPVDEDHYDDFDEFLSLAKELNNLLRANNIRTVVSCDFEEEFDNQLDTIF</sequence>
<proteinExistence type="predicted"/>
<dbReference type="Proteomes" id="UP000501168">
    <property type="component" value="Chromosome"/>
</dbReference>
<dbReference type="EMBL" id="CP050253">
    <property type="protein sequence ID" value="QIQ21407.1"/>
    <property type="molecule type" value="Genomic_DNA"/>
</dbReference>
<evidence type="ECO:0000313" key="2">
    <source>
        <dbReference type="Proteomes" id="UP000501168"/>
    </source>
</evidence>
<dbReference type="AlphaFoldDB" id="A0A6G9IC44"/>
<gene>
    <name evidence="1" type="ORF">IPMB12_06720</name>
</gene>
<protein>
    <submittedName>
        <fullName evidence="1">Uncharacterized protein</fullName>
    </submittedName>
</protein>
<dbReference type="RefSeq" id="WP_166916192.1">
    <property type="nucleotide sequence ID" value="NZ_CP050253.1"/>
</dbReference>
<dbReference type="InParanoid" id="A0A6G9IC44"/>
<dbReference type="KEGG" id="orb:IPMB12_06720"/>
<reference evidence="1 2" key="1">
    <citation type="submission" date="2020-03" db="EMBL/GenBank/DDBJ databases">
        <title>Complete genome sequence of Orbus sp. IPMB12 (BCRC 80908).</title>
        <authorList>
            <person name="Lo W.-S."/>
            <person name="Chang T.-H."/>
            <person name="Kuo C.-H."/>
        </authorList>
    </citation>
    <scope>NUCLEOTIDE SEQUENCE [LARGE SCALE GENOMIC DNA]</scope>
    <source>
        <strain evidence="1 2">IPMB12</strain>
    </source>
</reference>